<dbReference type="PANTHER" id="PTHR12001:SF85">
    <property type="entry name" value="SHORT CHAIN ISOPRENYL DIPHOSPHATE SYNTHASE"/>
    <property type="match status" value="1"/>
</dbReference>
<dbReference type="RefSeq" id="WP_344570645.1">
    <property type="nucleotide sequence ID" value="NZ_BAAARJ010000033.1"/>
</dbReference>
<evidence type="ECO:0000256" key="6">
    <source>
        <dbReference type="RuleBase" id="RU004466"/>
    </source>
</evidence>
<evidence type="ECO:0000256" key="1">
    <source>
        <dbReference type="ARBA" id="ARBA00001946"/>
    </source>
</evidence>
<evidence type="ECO:0000256" key="2">
    <source>
        <dbReference type="ARBA" id="ARBA00006706"/>
    </source>
</evidence>
<dbReference type="Pfam" id="PF00348">
    <property type="entry name" value="polyprenyl_synt"/>
    <property type="match status" value="1"/>
</dbReference>
<gene>
    <name evidence="7" type="ORF">GCM10009863_64840</name>
</gene>
<comment type="cofactor">
    <cofactor evidence="1">
        <name>Mg(2+)</name>
        <dbReference type="ChEBI" id="CHEBI:18420"/>
    </cofactor>
</comment>
<keyword evidence="4" id="KW-0479">Metal-binding</keyword>
<dbReference type="Gene3D" id="1.10.600.10">
    <property type="entry name" value="Farnesyl Diphosphate Synthase"/>
    <property type="match status" value="1"/>
</dbReference>
<dbReference type="InterPro" id="IPR008949">
    <property type="entry name" value="Isoprenoid_synthase_dom_sf"/>
</dbReference>
<reference evidence="7 8" key="1">
    <citation type="journal article" date="2019" name="Int. J. Syst. Evol. Microbiol.">
        <title>The Global Catalogue of Microorganisms (GCM) 10K type strain sequencing project: providing services to taxonomists for standard genome sequencing and annotation.</title>
        <authorList>
            <consortium name="The Broad Institute Genomics Platform"/>
            <consortium name="The Broad Institute Genome Sequencing Center for Infectious Disease"/>
            <person name="Wu L."/>
            <person name="Ma J."/>
        </authorList>
    </citation>
    <scope>NUCLEOTIDE SEQUENCE [LARGE SCALE GENOMIC DNA]</scope>
    <source>
        <strain evidence="7 8">JCM 16373</strain>
    </source>
</reference>
<dbReference type="InterPro" id="IPR033749">
    <property type="entry name" value="Polyprenyl_synt_CS"/>
</dbReference>
<keyword evidence="3 6" id="KW-0808">Transferase</keyword>
<dbReference type="SFLD" id="SFLDS00005">
    <property type="entry name" value="Isoprenoid_Synthase_Type_I"/>
    <property type="match status" value="1"/>
</dbReference>
<organism evidence="7 8">
    <name type="scientific">Streptomyces axinellae</name>
    <dbReference type="NCBI Taxonomy" id="552788"/>
    <lineage>
        <taxon>Bacteria</taxon>
        <taxon>Bacillati</taxon>
        <taxon>Actinomycetota</taxon>
        <taxon>Actinomycetes</taxon>
        <taxon>Kitasatosporales</taxon>
        <taxon>Streptomycetaceae</taxon>
        <taxon>Streptomyces</taxon>
    </lineage>
</organism>
<dbReference type="SFLD" id="SFLDG01017">
    <property type="entry name" value="Polyprenyl_Transferase_Like"/>
    <property type="match status" value="1"/>
</dbReference>
<comment type="caution">
    <text evidence="7">The sequence shown here is derived from an EMBL/GenBank/DDBJ whole genome shotgun (WGS) entry which is preliminary data.</text>
</comment>
<dbReference type="PANTHER" id="PTHR12001">
    <property type="entry name" value="GERANYLGERANYL PYROPHOSPHATE SYNTHASE"/>
    <property type="match status" value="1"/>
</dbReference>
<dbReference type="CDD" id="cd00685">
    <property type="entry name" value="Trans_IPPS_HT"/>
    <property type="match status" value="1"/>
</dbReference>
<protein>
    <submittedName>
        <fullName evidence="7">Polyprenyl synthetase family protein</fullName>
    </submittedName>
</protein>
<evidence type="ECO:0000313" key="7">
    <source>
        <dbReference type="EMBL" id="GAA2638932.1"/>
    </source>
</evidence>
<keyword evidence="5" id="KW-0460">Magnesium</keyword>
<evidence type="ECO:0000313" key="8">
    <source>
        <dbReference type="Proteomes" id="UP001501447"/>
    </source>
</evidence>
<name>A0ABN3QZ64_9ACTN</name>
<proteinExistence type="inferred from homology"/>
<dbReference type="InterPro" id="IPR000092">
    <property type="entry name" value="Polyprenyl_synt"/>
</dbReference>
<dbReference type="Proteomes" id="UP001501447">
    <property type="component" value="Unassembled WGS sequence"/>
</dbReference>
<evidence type="ECO:0000256" key="4">
    <source>
        <dbReference type="ARBA" id="ARBA00022723"/>
    </source>
</evidence>
<sequence length="359" mass="38498">MDRTYVEAGRGIDLAEVRGQVDGHLAVFIDSKGLAAAGHGLPGEIVEVLRDFLFAGGKRLRPLLCAAGWQAAGAGRLTNAVVGAAASLEMFHAFTLIHDDLMDESPIRRGKPTVHHTFAAVHAARPDAQRFGSSTALLLGDLALAWSDELLHGAGLDSGQLSRALAVVDGMRSEVMYGQYLDLVASGTATCDVETALKIAYLKTATYTVERPLHLGAVIAGADDAVLAGLSAYGRPLGEAFQLRDDLLGVFGEVRETGKPRLDDLRDGKHTALLALAYRRADTRQRHTLRTLVGNPALTEDEAHRIRAVLTATGAREEVERMIRVRSEQAHLALDRASFPMAATTALRRIIDTATSRTV</sequence>
<dbReference type="SUPFAM" id="SSF48576">
    <property type="entry name" value="Terpenoid synthases"/>
    <property type="match status" value="1"/>
</dbReference>
<evidence type="ECO:0000256" key="3">
    <source>
        <dbReference type="ARBA" id="ARBA00022679"/>
    </source>
</evidence>
<keyword evidence="8" id="KW-1185">Reference proteome</keyword>
<dbReference type="PROSITE" id="PS00723">
    <property type="entry name" value="POLYPRENYL_SYNTHASE_1"/>
    <property type="match status" value="1"/>
</dbReference>
<dbReference type="PROSITE" id="PS00444">
    <property type="entry name" value="POLYPRENYL_SYNTHASE_2"/>
    <property type="match status" value="1"/>
</dbReference>
<dbReference type="EMBL" id="BAAARJ010000033">
    <property type="protein sequence ID" value="GAA2638932.1"/>
    <property type="molecule type" value="Genomic_DNA"/>
</dbReference>
<accession>A0ABN3QZ64</accession>
<comment type="similarity">
    <text evidence="2 6">Belongs to the FPP/GGPP synthase family.</text>
</comment>
<evidence type="ECO:0000256" key="5">
    <source>
        <dbReference type="ARBA" id="ARBA00022842"/>
    </source>
</evidence>